<evidence type="ECO:0000256" key="2">
    <source>
        <dbReference type="ARBA" id="ARBA00009410"/>
    </source>
</evidence>
<dbReference type="InterPro" id="IPR006076">
    <property type="entry name" value="FAD-dep_OxRdtase"/>
</dbReference>
<comment type="cofactor">
    <cofactor evidence="1">
        <name>FAD</name>
        <dbReference type="ChEBI" id="CHEBI:57692"/>
    </cofactor>
</comment>
<gene>
    <name evidence="6" type="ORF">R4146_05525</name>
</gene>
<proteinExistence type="inferred from homology"/>
<keyword evidence="3" id="KW-0285">Flavoprotein</keyword>
<dbReference type="Gene3D" id="3.50.50.60">
    <property type="entry name" value="FAD/NAD(P)-binding domain"/>
    <property type="match status" value="1"/>
</dbReference>
<evidence type="ECO:0000313" key="7">
    <source>
        <dbReference type="Proteomes" id="UP001370590"/>
    </source>
</evidence>
<dbReference type="PANTHER" id="PTHR13847">
    <property type="entry name" value="SARCOSINE DEHYDROGENASE-RELATED"/>
    <property type="match status" value="1"/>
</dbReference>
<sequence length="370" mass="41084">MTRQKVAIVGGGIMGSTVAYYLTTHPNWQDFEVTMFDDGMGQATKAAAGIISPWMSKRRNQRWYRLARMGADLIHQLAVETKMDASMYQQNGTIITRDTAAKIDQLLQLARQREVDAPLMGTLTKLSADEINQLIPMVENQLPGLLVSGGAMIDGGRFAHHLRSIAEQHYFSSKKQKVTLTKIKNKIKINQETFNKVMICTGAWMKDTIAPLGFDLKVRPQKGQLIKIKLNQPVNKNYMPVLMPEGERDFIPINNHEIIIGATHENDMGFDLNPSDEAFNDLLASAKRLMPNITKDNIELIRVGTRAYTDDFAPYFGALPGLDNVLIGGGLGSSGLTTGPMIAKLLAESVITGSQKNWSEYTKPIDNYLN</sequence>
<protein>
    <submittedName>
        <fullName evidence="6">FAD-dependent oxidoreductase</fullName>
        <ecNumber evidence="6">1.-.-.-</ecNumber>
    </submittedName>
</protein>
<comment type="caution">
    <text evidence="6">The sequence shown here is derived from an EMBL/GenBank/DDBJ whole genome shotgun (WGS) entry which is preliminary data.</text>
</comment>
<dbReference type="Pfam" id="PF01266">
    <property type="entry name" value="DAO"/>
    <property type="match status" value="1"/>
</dbReference>
<keyword evidence="7" id="KW-1185">Reference proteome</keyword>
<dbReference type="EMBL" id="JAWMWH010000001">
    <property type="protein sequence ID" value="MEJ6400617.1"/>
    <property type="molecule type" value="Genomic_DNA"/>
</dbReference>
<dbReference type="InterPro" id="IPR036188">
    <property type="entry name" value="FAD/NAD-bd_sf"/>
</dbReference>
<dbReference type="SUPFAM" id="SSF51971">
    <property type="entry name" value="Nucleotide-binding domain"/>
    <property type="match status" value="1"/>
</dbReference>
<name>A0ABU8SMZ2_9LACO</name>
<dbReference type="RefSeq" id="WP_339960423.1">
    <property type="nucleotide sequence ID" value="NZ_JAWMWH010000001.1"/>
</dbReference>
<evidence type="ECO:0000313" key="6">
    <source>
        <dbReference type="EMBL" id="MEJ6400617.1"/>
    </source>
</evidence>
<dbReference type="Gene3D" id="3.30.9.10">
    <property type="entry name" value="D-Amino Acid Oxidase, subunit A, domain 2"/>
    <property type="match status" value="1"/>
</dbReference>
<evidence type="ECO:0000256" key="4">
    <source>
        <dbReference type="ARBA" id="ARBA00023002"/>
    </source>
</evidence>
<accession>A0ABU8SMZ2</accession>
<dbReference type="SUPFAM" id="SSF54373">
    <property type="entry name" value="FAD-linked reductases, C-terminal domain"/>
    <property type="match status" value="1"/>
</dbReference>
<evidence type="ECO:0000259" key="5">
    <source>
        <dbReference type="Pfam" id="PF01266"/>
    </source>
</evidence>
<feature type="domain" description="FAD dependent oxidoreductase" evidence="5">
    <location>
        <begin position="5"/>
        <end position="348"/>
    </location>
</feature>
<dbReference type="Proteomes" id="UP001370590">
    <property type="component" value="Unassembled WGS sequence"/>
</dbReference>
<evidence type="ECO:0000256" key="3">
    <source>
        <dbReference type="ARBA" id="ARBA00022630"/>
    </source>
</evidence>
<comment type="similarity">
    <text evidence="2">Belongs to the DadA oxidoreductase family.</text>
</comment>
<reference evidence="6 7" key="1">
    <citation type="submission" date="2023-10" db="EMBL/GenBank/DDBJ databases">
        <title>Nicoliella lavandulae sp. nov. isolated from Lavandula angustifolia flowers.</title>
        <authorList>
            <person name="Alcantara C."/>
            <person name="Zuniga M."/>
            <person name="Landete J.M."/>
            <person name="Monedero V."/>
        </authorList>
    </citation>
    <scope>NUCLEOTIDE SEQUENCE [LARGE SCALE GENOMIC DNA]</scope>
    <source>
        <strain evidence="6 7">Es01</strain>
    </source>
</reference>
<dbReference type="GO" id="GO:0016491">
    <property type="term" value="F:oxidoreductase activity"/>
    <property type="evidence" value="ECO:0007669"/>
    <property type="project" value="UniProtKB-KW"/>
</dbReference>
<organism evidence="6 7">
    <name type="scientific">Nicoliella lavandulae</name>
    <dbReference type="NCBI Taxonomy" id="3082954"/>
    <lineage>
        <taxon>Bacteria</taxon>
        <taxon>Bacillati</taxon>
        <taxon>Bacillota</taxon>
        <taxon>Bacilli</taxon>
        <taxon>Lactobacillales</taxon>
        <taxon>Lactobacillaceae</taxon>
        <taxon>Nicoliella</taxon>
    </lineage>
</organism>
<evidence type="ECO:0000256" key="1">
    <source>
        <dbReference type="ARBA" id="ARBA00001974"/>
    </source>
</evidence>
<keyword evidence="4 6" id="KW-0560">Oxidoreductase</keyword>
<dbReference type="PANTHER" id="PTHR13847:SF286">
    <property type="entry name" value="D-AMINO ACID DEHYDROGENASE"/>
    <property type="match status" value="1"/>
</dbReference>
<dbReference type="EC" id="1.-.-.-" evidence="6"/>